<evidence type="ECO:0000259" key="2">
    <source>
        <dbReference type="PROSITE" id="PS50106"/>
    </source>
</evidence>
<name>A0AAD7U9W4_9STRA</name>
<protein>
    <recommendedName>
        <fullName evidence="2">PDZ domain-containing protein</fullName>
    </recommendedName>
</protein>
<dbReference type="PANTHER" id="PTHR47661:SF2">
    <property type="entry name" value="PHOSPHOGLUCAN PHOSPHATASE LSF1, CHLOROPLASTIC"/>
    <property type="match status" value="1"/>
</dbReference>
<organism evidence="3 4">
    <name type="scientific">Chrysophaeum taylorii</name>
    <dbReference type="NCBI Taxonomy" id="2483200"/>
    <lineage>
        <taxon>Eukaryota</taxon>
        <taxon>Sar</taxon>
        <taxon>Stramenopiles</taxon>
        <taxon>Ochrophyta</taxon>
        <taxon>Pelagophyceae</taxon>
        <taxon>Pelagomonadales</taxon>
        <taxon>Pelagomonadaceae</taxon>
        <taxon>Chrysophaeum</taxon>
    </lineage>
</organism>
<proteinExistence type="predicted"/>
<dbReference type="InterPro" id="IPR036034">
    <property type="entry name" value="PDZ_sf"/>
</dbReference>
<dbReference type="EMBL" id="JAQMWT010000468">
    <property type="protein sequence ID" value="KAJ8600890.1"/>
    <property type="molecule type" value="Genomic_DNA"/>
</dbReference>
<accession>A0AAD7U9W4</accession>
<sequence length="198" mass="21141">MVVLVAVLACSATTAFLVPSAPAASSTRLQSWQPNEDYNTFGGSSGRLTDFEREARDAGATDRKVTIRKPLGLVLEANDKGDVYVKEVVKGGNADAIGGVKKGDIISMCSATFGTAMWSTRGAGLDRVMRAIEVRAGSSVSLVVQSKSEQQNILSGLFKNQEKVREARVADAAKKRADLEAEIVAERKEAAKGWFGLF</sequence>
<reference evidence="3" key="1">
    <citation type="submission" date="2023-01" db="EMBL/GenBank/DDBJ databases">
        <title>Metagenome sequencing of chrysophaentin producing Chrysophaeum taylorii.</title>
        <authorList>
            <person name="Davison J."/>
            <person name="Bewley C."/>
        </authorList>
    </citation>
    <scope>NUCLEOTIDE SEQUENCE</scope>
    <source>
        <strain evidence="3">NIES-1699</strain>
    </source>
</reference>
<feature type="signal peptide" evidence="1">
    <location>
        <begin position="1"/>
        <end position="15"/>
    </location>
</feature>
<dbReference type="CDD" id="cd00136">
    <property type="entry name" value="PDZ_canonical"/>
    <property type="match status" value="1"/>
</dbReference>
<gene>
    <name evidence="3" type="ORF">CTAYLR_006982</name>
</gene>
<feature type="domain" description="PDZ" evidence="2">
    <location>
        <begin position="48"/>
        <end position="106"/>
    </location>
</feature>
<dbReference type="SUPFAM" id="SSF50156">
    <property type="entry name" value="PDZ domain-like"/>
    <property type="match status" value="1"/>
</dbReference>
<dbReference type="Proteomes" id="UP001230188">
    <property type="component" value="Unassembled WGS sequence"/>
</dbReference>
<comment type="caution">
    <text evidence="3">The sequence shown here is derived from an EMBL/GenBank/DDBJ whole genome shotgun (WGS) entry which is preliminary data.</text>
</comment>
<dbReference type="AlphaFoldDB" id="A0AAD7U9W4"/>
<dbReference type="PANTHER" id="PTHR47661">
    <property type="entry name" value="PHOSPHOGLUCAN PHOSPHATASE LSF1, CHLOROPLASTIC"/>
    <property type="match status" value="1"/>
</dbReference>
<feature type="chain" id="PRO_5042143281" description="PDZ domain-containing protein" evidence="1">
    <location>
        <begin position="16"/>
        <end position="198"/>
    </location>
</feature>
<dbReference type="InterPro" id="IPR001478">
    <property type="entry name" value="PDZ"/>
</dbReference>
<evidence type="ECO:0000256" key="1">
    <source>
        <dbReference type="SAM" id="SignalP"/>
    </source>
</evidence>
<evidence type="ECO:0000313" key="3">
    <source>
        <dbReference type="EMBL" id="KAJ8600890.1"/>
    </source>
</evidence>
<dbReference type="PROSITE" id="PS50106">
    <property type="entry name" value="PDZ"/>
    <property type="match status" value="1"/>
</dbReference>
<dbReference type="Gene3D" id="2.30.42.10">
    <property type="match status" value="1"/>
</dbReference>
<evidence type="ECO:0000313" key="4">
    <source>
        <dbReference type="Proteomes" id="UP001230188"/>
    </source>
</evidence>
<keyword evidence="4" id="KW-1185">Reference proteome</keyword>
<keyword evidence="1" id="KW-0732">Signal</keyword>